<gene>
    <name evidence="1" type="ORF">X943_001321</name>
</gene>
<dbReference type="AlphaFoldDB" id="A0AAD9GFD7"/>
<organism evidence="1 2">
    <name type="scientific">Babesia divergens</name>
    <dbReference type="NCBI Taxonomy" id="32595"/>
    <lineage>
        <taxon>Eukaryota</taxon>
        <taxon>Sar</taxon>
        <taxon>Alveolata</taxon>
        <taxon>Apicomplexa</taxon>
        <taxon>Aconoidasida</taxon>
        <taxon>Piroplasmida</taxon>
        <taxon>Babesiidae</taxon>
        <taxon>Babesia</taxon>
    </lineage>
</organism>
<keyword evidence="2" id="KW-1185">Reference proteome</keyword>
<reference evidence="1" key="2">
    <citation type="submission" date="2021-05" db="EMBL/GenBank/DDBJ databases">
        <authorList>
            <person name="Pain A."/>
        </authorList>
    </citation>
    <scope>NUCLEOTIDE SEQUENCE</scope>
    <source>
        <strain evidence="1">1802A</strain>
    </source>
</reference>
<name>A0AAD9GFD7_BABDI</name>
<accession>A0AAD9GFD7</accession>
<sequence>MPTLKRIGEDVLLNAFNAASAGRCRLPLRRALSELARIFHGEDALPSRSESFMNEFYLRGIDVRFGLRSHALMVGGPKNLRGNPRGGLDAFLFYPCITREQFLRIGRAMECAFLERRVPHLSSGRFRAELTTEDLRRLERREQESQLNHVKSALHKD</sequence>
<proteinExistence type="predicted"/>
<reference evidence="1" key="1">
    <citation type="journal article" date="2014" name="Nucleic Acids Res.">
        <title>The evolutionary dynamics of variant antigen genes in Babesia reveal a history of genomic innovation underlying host-parasite interaction.</title>
        <authorList>
            <person name="Jackson A.P."/>
            <person name="Otto T.D."/>
            <person name="Darby A."/>
            <person name="Ramaprasad A."/>
            <person name="Xia D."/>
            <person name="Echaide I.E."/>
            <person name="Farber M."/>
            <person name="Gahlot S."/>
            <person name="Gamble J."/>
            <person name="Gupta D."/>
            <person name="Gupta Y."/>
            <person name="Jackson L."/>
            <person name="Malandrin L."/>
            <person name="Malas T.B."/>
            <person name="Moussa E."/>
            <person name="Nair M."/>
            <person name="Reid A.J."/>
            <person name="Sanders M."/>
            <person name="Sharma J."/>
            <person name="Tracey A."/>
            <person name="Quail M.A."/>
            <person name="Weir W."/>
            <person name="Wastling J.M."/>
            <person name="Hall N."/>
            <person name="Willadsen P."/>
            <person name="Lingelbach K."/>
            <person name="Shiels B."/>
            <person name="Tait A."/>
            <person name="Berriman M."/>
            <person name="Allred D.R."/>
            <person name="Pain A."/>
        </authorList>
    </citation>
    <scope>NUCLEOTIDE SEQUENCE</scope>
    <source>
        <strain evidence="1">1802A</strain>
    </source>
</reference>
<dbReference type="EMBL" id="JAHBMH010000033">
    <property type="protein sequence ID" value="KAK1937365.1"/>
    <property type="molecule type" value="Genomic_DNA"/>
</dbReference>
<comment type="caution">
    <text evidence="1">The sequence shown here is derived from an EMBL/GenBank/DDBJ whole genome shotgun (WGS) entry which is preliminary data.</text>
</comment>
<evidence type="ECO:0000313" key="2">
    <source>
        <dbReference type="Proteomes" id="UP001195914"/>
    </source>
</evidence>
<protein>
    <submittedName>
        <fullName evidence="1">Uncharacterized protein</fullName>
    </submittedName>
</protein>
<evidence type="ECO:0000313" key="1">
    <source>
        <dbReference type="EMBL" id="KAK1937365.1"/>
    </source>
</evidence>
<dbReference type="Proteomes" id="UP001195914">
    <property type="component" value="Unassembled WGS sequence"/>
</dbReference>